<evidence type="ECO:0000313" key="2">
    <source>
        <dbReference type="Proteomes" id="UP000000844"/>
    </source>
</evidence>
<reference evidence="1 2" key="1">
    <citation type="journal article" date="2009" name="Stand. Genomic Sci.">
        <title>Complete genome sequence of Stackebrandtia nassauensis type strain (LLR-40K-21).</title>
        <authorList>
            <person name="Munk C."/>
            <person name="Lapidus A."/>
            <person name="Copeland A."/>
            <person name="Jando M."/>
            <person name="Mayilraj S."/>
            <person name="Glavina Del Rio T."/>
            <person name="Nolan M."/>
            <person name="Chen F."/>
            <person name="Lucas S."/>
            <person name="Tice H."/>
            <person name="Cheng J.F."/>
            <person name="Han C."/>
            <person name="Detter J.C."/>
            <person name="Bruce D."/>
            <person name="Goodwin L."/>
            <person name="Chain P."/>
            <person name="Pitluck S."/>
            <person name="Goker M."/>
            <person name="Ovchinikova G."/>
            <person name="Pati A."/>
            <person name="Ivanova N."/>
            <person name="Mavromatis K."/>
            <person name="Chen A."/>
            <person name="Palaniappan K."/>
            <person name="Land M."/>
            <person name="Hauser L."/>
            <person name="Chang Y.J."/>
            <person name="Jeffries C.D."/>
            <person name="Bristow J."/>
            <person name="Eisen J.A."/>
            <person name="Markowitz V."/>
            <person name="Hugenholtz P."/>
            <person name="Kyrpides N.C."/>
            <person name="Klenk H.P."/>
        </authorList>
    </citation>
    <scope>NUCLEOTIDE SEQUENCE [LARGE SCALE GENOMIC DNA]</scope>
    <source>
        <strain evidence="2">DSM 44728 / CIP 108903 / NRRL B-16338 / NBRC 102104 / LLR-40K-21</strain>
    </source>
</reference>
<gene>
    <name evidence="1" type="ordered locus">Snas_4767</name>
</gene>
<evidence type="ECO:0000313" key="1">
    <source>
        <dbReference type="EMBL" id="ADD44409.1"/>
    </source>
</evidence>
<name>D3Q7R7_STANL</name>
<accession>D3Q7R7</accession>
<dbReference type="KEGG" id="sna:Snas_4767"/>
<dbReference type="EMBL" id="CP001778">
    <property type="protein sequence ID" value="ADD44409.1"/>
    <property type="molecule type" value="Genomic_DNA"/>
</dbReference>
<dbReference type="AlphaFoldDB" id="D3Q7R7"/>
<dbReference type="HOGENOM" id="CLU_1730285_0_0_11"/>
<sequence length="151" mass="16577">MNEVTGGDLAYLRKIADEHVPAIATRLGDARLKLVELLALGDETFQHEDEVGHDNEPAVPWEYLRDTISRILLVNENRLWSVRDAVNQAIGDFLDTDRANASGVATAADLIPAFEQQDAGIGAPDPVTIPDPRLTDLSLGDDFDDVVYRPE</sequence>
<proteinExistence type="predicted"/>
<dbReference type="RefSeq" id="WP_013019980.1">
    <property type="nucleotide sequence ID" value="NC_013947.1"/>
</dbReference>
<organism evidence="1 2">
    <name type="scientific">Stackebrandtia nassauensis (strain DSM 44728 / CIP 108903 / NRRL B-16338 / NBRC 102104 / LLR-40K-21)</name>
    <dbReference type="NCBI Taxonomy" id="446470"/>
    <lineage>
        <taxon>Bacteria</taxon>
        <taxon>Bacillati</taxon>
        <taxon>Actinomycetota</taxon>
        <taxon>Actinomycetes</taxon>
        <taxon>Glycomycetales</taxon>
        <taxon>Glycomycetaceae</taxon>
        <taxon>Stackebrandtia</taxon>
    </lineage>
</organism>
<keyword evidence="2" id="KW-1185">Reference proteome</keyword>
<dbReference type="STRING" id="446470.Snas_4767"/>
<protein>
    <submittedName>
        <fullName evidence="1">Uncharacterized protein</fullName>
    </submittedName>
</protein>
<dbReference type="Proteomes" id="UP000000844">
    <property type="component" value="Chromosome"/>
</dbReference>